<dbReference type="eggNOG" id="COG5001">
    <property type="taxonomic scope" value="Bacteria"/>
</dbReference>
<evidence type="ECO:0000313" key="3">
    <source>
        <dbReference type="EMBL" id="EEC58642.1"/>
    </source>
</evidence>
<protein>
    <recommendedName>
        <fullName evidence="5">EAL domain-containing protein</fullName>
    </recommendedName>
</protein>
<dbReference type="AlphaFoldDB" id="B7ANY5"/>
<dbReference type="PANTHER" id="PTHR33121">
    <property type="entry name" value="CYCLIC DI-GMP PHOSPHODIESTERASE PDEF"/>
    <property type="match status" value="1"/>
</dbReference>
<proteinExistence type="predicted"/>
<dbReference type="InterPro" id="IPR013655">
    <property type="entry name" value="PAS_fold_3"/>
</dbReference>
<dbReference type="CDD" id="cd01948">
    <property type="entry name" value="EAL"/>
    <property type="match status" value="1"/>
</dbReference>
<dbReference type="PANTHER" id="PTHR33121:SF71">
    <property type="entry name" value="OXYGEN SENSOR PROTEIN DOSP"/>
    <property type="match status" value="1"/>
</dbReference>
<accession>B7ANY5</accession>
<dbReference type="InterPro" id="IPR001633">
    <property type="entry name" value="EAL_dom"/>
</dbReference>
<dbReference type="SUPFAM" id="SSF55073">
    <property type="entry name" value="Nucleotide cyclase"/>
    <property type="match status" value="1"/>
</dbReference>
<dbReference type="InterPro" id="IPR035965">
    <property type="entry name" value="PAS-like_dom_sf"/>
</dbReference>
<dbReference type="NCBIfam" id="TIGR00254">
    <property type="entry name" value="GGDEF"/>
    <property type="match status" value="1"/>
</dbReference>
<dbReference type="EMBL" id="ABVQ01000033">
    <property type="protein sequence ID" value="EEC58642.1"/>
    <property type="molecule type" value="Genomic_DNA"/>
</dbReference>
<sequence>MLQINNSSELQYFLDVLDLIGQSTDDYLYFYDLDRDYYAISERATRAFALKDSRFYNASSVLGNLFYPDDAEYVLKDIEQIHKGIRKEHNIEYRWLDKYGNPVWICCRGSVIQKEDHPAYLVGVITELGKQNRIDKITGLYNSGVLRDRITFMSEVGESLAGLMIIGIDNFKGINDWHGSSAGDEILYKTARFIECAINDAVGNAGQVFRLDGDMFAIFTMAPEITGNSDGFKKIYKDIRSRVDAYMEESSYRCFYTISAGSAIFNIASTTADNAIMRGKFALHCAKLAGKNNYVAYNEEVHNEYIKKLDIQEELRRSINNGFEGFEIYYQPIVNPATNTLYGAEALLRWNSSKYGFISPALTIPILESSGLIIPLGKWITLTAARQCAKWRETYPDFRMNINLSFVQLLKSDVLRDMVDKIDEVGVPHDNIVFEVTESGQLESNKYTRSVLGGFSDSNFKLAIDDFGTGYSNLRYVKDMMFGLIKIDRLFIQNIDENEYNYMLVKHVTDLAHSLNLKVCMEGVETSKELKTVMSLKPDCIQGYYYDKPLCRNDFECRYMHYNSLVKTVITDDL</sequence>
<dbReference type="SMART" id="SM00052">
    <property type="entry name" value="EAL"/>
    <property type="match status" value="1"/>
</dbReference>
<evidence type="ECO:0000313" key="4">
    <source>
        <dbReference type="Proteomes" id="UP000003136"/>
    </source>
</evidence>
<dbReference type="InterPro" id="IPR050706">
    <property type="entry name" value="Cyclic-di-GMP_PDE-like"/>
</dbReference>
<dbReference type="CDD" id="cd01949">
    <property type="entry name" value="GGDEF"/>
    <property type="match status" value="1"/>
</dbReference>
<evidence type="ECO:0000259" key="1">
    <source>
        <dbReference type="PROSITE" id="PS50883"/>
    </source>
</evidence>
<dbReference type="SMART" id="SM00267">
    <property type="entry name" value="GGDEF"/>
    <property type="match status" value="1"/>
</dbReference>
<evidence type="ECO:0008006" key="5">
    <source>
        <dbReference type="Google" id="ProtNLM"/>
    </source>
</evidence>
<dbReference type="PROSITE" id="PS50887">
    <property type="entry name" value="GGDEF"/>
    <property type="match status" value="1"/>
</dbReference>
<dbReference type="InterPro" id="IPR029787">
    <property type="entry name" value="Nucleotide_cyclase"/>
</dbReference>
<dbReference type="InterPro" id="IPR035919">
    <property type="entry name" value="EAL_sf"/>
</dbReference>
<reference evidence="3 4" key="2">
    <citation type="submission" date="2008-11" db="EMBL/GenBank/DDBJ databases">
        <authorList>
            <person name="Fulton L."/>
            <person name="Clifton S."/>
            <person name="Fulton B."/>
            <person name="Xu J."/>
            <person name="Minx P."/>
            <person name="Pepin K.H."/>
            <person name="Johnson M."/>
            <person name="Bhonagiri V."/>
            <person name="Nash W.E."/>
            <person name="Mardis E.R."/>
            <person name="Wilson R.K."/>
        </authorList>
    </citation>
    <scope>NUCLEOTIDE SEQUENCE [LARGE SCALE GENOMIC DNA]</scope>
    <source>
        <strain evidence="3 4">ATCC 43243</strain>
    </source>
</reference>
<dbReference type="Gene3D" id="3.30.450.20">
    <property type="entry name" value="PAS domain"/>
    <property type="match status" value="1"/>
</dbReference>
<reference evidence="3 4" key="1">
    <citation type="submission" date="2008-11" db="EMBL/GenBank/DDBJ databases">
        <title>Draft genome sequence of Bacteroides pectinophilus (ATCC 43243).</title>
        <authorList>
            <person name="Sudarsanam P."/>
            <person name="Ley R."/>
            <person name="Guruge J."/>
            <person name="Turnbaugh P.J."/>
            <person name="Mahowald M."/>
            <person name="Liep D."/>
            <person name="Gordon J."/>
        </authorList>
    </citation>
    <scope>NUCLEOTIDE SEQUENCE [LARGE SCALE GENOMIC DNA]</scope>
    <source>
        <strain evidence="3 4">ATCC 43243</strain>
    </source>
</reference>
<dbReference type="Pfam" id="PF00990">
    <property type="entry name" value="GGDEF"/>
    <property type="match status" value="1"/>
</dbReference>
<dbReference type="Pfam" id="PF08447">
    <property type="entry name" value="PAS_3"/>
    <property type="match status" value="1"/>
</dbReference>
<dbReference type="InterPro" id="IPR043128">
    <property type="entry name" value="Rev_trsase/Diguanyl_cyclase"/>
</dbReference>
<dbReference type="Gene3D" id="3.30.70.270">
    <property type="match status" value="1"/>
</dbReference>
<evidence type="ECO:0000259" key="2">
    <source>
        <dbReference type="PROSITE" id="PS50887"/>
    </source>
</evidence>
<dbReference type="STRING" id="483218.BACPEC_00389"/>
<dbReference type="InterPro" id="IPR000160">
    <property type="entry name" value="GGDEF_dom"/>
</dbReference>
<dbReference type="HOGENOM" id="CLU_000445_70_50_9"/>
<dbReference type="GO" id="GO:0071111">
    <property type="term" value="F:cyclic-guanylate-specific phosphodiesterase activity"/>
    <property type="evidence" value="ECO:0007669"/>
    <property type="project" value="InterPro"/>
</dbReference>
<dbReference type="Proteomes" id="UP000003136">
    <property type="component" value="Unassembled WGS sequence"/>
</dbReference>
<comment type="caution">
    <text evidence="3">The sequence shown here is derived from an EMBL/GenBank/DDBJ whole genome shotgun (WGS) entry which is preliminary data.</text>
</comment>
<dbReference type="SUPFAM" id="SSF141868">
    <property type="entry name" value="EAL domain-like"/>
    <property type="match status" value="1"/>
</dbReference>
<dbReference type="SUPFAM" id="SSF55785">
    <property type="entry name" value="PYP-like sensor domain (PAS domain)"/>
    <property type="match status" value="1"/>
</dbReference>
<organism evidence="3 4">
    <name type="scientific">[Bacteroides] pectinophilus ATCC 43243</name>
    <dbReference type="NCBI Taxonomy" id="483218"/>
    <lineage>
        <taxon>Bacteria</taxon>
        <taxon>Bacillati</taxon>
        <taxon>Bacillota</taxon>
        <taxon>Clostridia</taxon>
        <taxon>Eubacteriales</taxon>
    </lineage>
</organism>
<feature type="domain" description="GGDEF" evidence="2">
    <location>
        <begin position="159"/>
        <end position="299"/>
    </location>
</feature>
<feature type="domain" description="EAL" evidence="1">
    <location>
        <begin position="308"/>
        <end position="563"/>
    </location>
</feature>
<dbReference type="PROSITE" id="PS50883">
    <property type="entry name" value="EAL"/>
    <property type="match status" value="1"/>
</dbReference>
<dbReference type="Pfam" id="PF00563">
    <property type="entry name" value="EAL"/>
    <property type="match status" value="1"/>
</dbReference>
<name>B7ANY5_9FIRM</name>
<keyword evidence="4" id="KW-1185">Reference proteome</keyword>
<dbReference type="Gene3D" id="3.20.20.450">
    <property type="entry name" value="EAL domain"/>
    <property type="match status" value="1"/>
</dbReference>
<gene>
    <name evidence="3" type="ORF">BACPEC_00389</name>
</gene>